<protein>
    <submittedName>
        <fullName evidence="1">Uncharacterized protein</fullName>
    </submittedName>
</protein>
<dbReference type="EMBL" id="CM039431">
    <property type="protein sequence ID" value="KAI4336251.1"/>
    <property type="molecule type" value="Genomic_DNA"/>
</dbReference>
<evidence type="ECO:0000313" key="1">
    <source>
        <dbReference type="EMBL" id="KAI4336251.1"/>
    </source>
</evidence>
<proteinExistence type="predicted"/>
<organism evidence="1 2">
    <name type="scientific">Bauhinia variegata</name>
    <name type="common">Purple orchid tree</name>
    <name type="synonym">Phanera variegata</name>
    <dbReference type="NCBI Taxonomy" id="167791"/>
    <lineage>
        <taxon>Eukaryota</taxon>
        <taxon>Viridiplantae</taxon>
        <taxon>Streptophyta</taxon>
        <taxon>Embryophyta</taxon>
        <taxon>Tracheophyta</taxon>
        <taxon>Spermatophyta</taxon>
        <taxon>Magnoliopsida</taxon>
        <taxon>eudicotyledons</taxon>
        <taxon>Gunneridae</taxon>
        <taxon>Pentapetalae</taxon>
        <taxon>rosids</taxon>
        <taxon>fabids</taxon>
        <taxon>Fabales</taxon>
        <taxon>Fabaceae</taxon>
        <taxon>Cercidoideae</taxon>
        <taxon>Cercideae</taxon>
        <taxon>Bauhiniinae</taxon>
        <taxon>Bauhinia</taxon>
    </lineage>
</organism>
<comment type="caution">
    <text evidence="1">The sequence shown here is derived from an EMBL/GenBank/DDBJ whole genome shotgun (WGS) entry which is preliminary data.</text>
</comment>
<evidence type="ECO:0000313" key="2">
    <source>
        <dbReference type="Proteomes" id="UP000828941"/>
    </source>
</evidence>
<name>A0ACB9NJX5_BAUVA</name>
<reference evidence="1 2" key="1">
    <citation type="journal article" date="2022" name="DNA Res.">
        <title>Chromosomal-level genome assembly of the orchid tree Bauhinia variegata (Leguminosae; Cercidoideae) supports the allotetraploid origin hypothesis of Bauhinia.</title>
        <authorList>
            <person name="Zhong Y."/>
            <person name="Chen Y."/>
            <person name="Zheng D."/>
            <person name="Pang J."/>
            <person name="Liu Y."/>
            <person name="Luo S."/>
            <person name="Meng S."/>
            <person name="Qian L."/>
            <person name="Wei D."/>
            <person name="Dai S."/>
            <person name="Zhou R."/>
        </authorList>
    </citation>
    <scope>NUCLEOTIDE SEQUENCE [LARGE SCALE GENOMIC DNA]</scope>
    <source>
        <strain evidence="1">BV-YZ2020</strain>
    </source>
</reference>
<accession>A0ACB9NJX5</accession>
<gene>
    <name evidence="1" type="ORF">L6164_014798</name>
</gene>
<sequence length="101" mass="11283">MGGVTSSMAAKLAFFPPNPPSYKLVKEEETGLLLLDPFPHRENVEVLKLPTRRGTEIVAMYVRHPMAKSTILYSHGNAADIGQMYELFVELSIHLRVNLMG</sequence>
<keyword evidence="2" id="KW-1185">Reference proteome</keyword>
<dbReference type="Proteomes" id="UP000828941">
    <property type="component" value="Chromosome 6"/>
</dbReference>